<comment type="similarity">
    <text evidence="4">Belongs to the BCAP29/BCAP31 family.</text>
</comment>
<evidence type="ECO:0000256" key="5">
    <source>
        <dbReference type="ARBA" id="ARBA00022448"/>
    </source>
</evidence>
<comment type="cofactor">
    <cofactor evidence="1">
        <name>FMN</name>
        <dbReference type="ChEBI" id="CHEBI:58210"/>
    </cofactor>
</comment>
<feature type="domain" description="DUS-like FMN-binding" evidence="27">
    <location>
        <begin position="20"/>
        <end position="282"/>
    </location>
</feature>
<proteinExistence type="inferred from homology"/>
<gene>
    <name evidence="30" type="ORF">UPYG_G00343510</name>
</gene>
<dbReference type="Pfam" id="PF18035">
    <property type="entry name" value="Bap31_Bap29_C"/>
    <property type="match status" value="1"/>
</dbReference>
<comment type="caution">
    <text evidence="30">The sequence shown here is derived from an EMBL/GenBank/DDBJ whole genome shotgun (WGS) entry which is preliminary data.</text>
</comment>
<evidence type="ECO:0000256" key="10">
    <source>
        <dbReference type="ARBA" id="ARBA00022703"/>
    </source>
</evidence>
<dbReference type="Proteomes" id="UP001557470">
    <property type="component" value="Unassembled WGS sequence"/>
</dbReference>
<evidence type="ECO:0000256" key="11">
    <source>
        <dbReference type="ARBA" id="ARBA00022824"/>
    </source>
</evidence>
<comment type="catalytic activity">
    <reaction evidence="17">
        <text>5,6-dihydrouridine(20b) in tRNA + NADP(+) = uridine(20b) in tRNA + NADPH + H(+)</text>
        <dbReference type="Rhea" id="RHEA:53356"/>
        <dbReference type="Rhea" id="RHEA-COMP:13537"/>
        <dbReference type="Rhea" id="RHEA-COMP:13538"/>
        <dbReference type="ChEBI" id="CHEBI:15378"/>
        <dbReference type="ChEBI" id="CHEBI:57783"/>
        <dbReference type="ChEBI" id="CHEBI:58349"/>
        <dbReference type="ChEBI" id="CHEBI:65315"/>
        <dbReference type="ChEBI" id="CHEBI:74443"/>
        <dbReference type="EC" id="1.3.1.90"/>
    </reaction>
    <physiologicalReaction direction="right-to-left" evidence="17">
        <dbReference type="Rhea" id="RHEA:53358"/>
    </physiologicalReaction>
</comment>
<evidence type="ECO:0000256" key="16">
    <source>
        <dbReference type="ARBA" id="ARBA00023136"/>
    </source>
</evidence>
<name>A0ABD0VXA7_UMBPY</name>
<evidence type="ECO:0000256" key="6">
    <source>
        <dbReference type="ARBA" id="ARBA00022630"/>
    </source>
</evidence>
<evidence type="ECO:0000256" key="26">
    <source>
        <dbReference type="SAM" id="Phobius"/>
    </source>
</evidence>
<protein>
    <recommendedName>
        <fullName evidence="23">tRNA-dihydrouridine(20a/20b) synthase [NAD(P)+]-like</fullName>
        <ecNumber evidence="22">1.3.1.90</ecNumber>
    </recommendedName>
    <alternativeName>
        <fullName evidence="24">tRNA-dihydrouridine synthase 4-like</fullName>
    </alternativeName>
</protein>
<dbReference type="FunFam" id="3.20.20.70:FF:000100">
    <property type="entry name" value="tRNA-dihydrouridine synthase"/>
    <property type="match status" value="1"/>
</dbReference>
<evidence type="ECO:0000256" key="25">
    <source>
        <dbReference type="SAM" id="Coils"/>
    </source>
</evidence>
<sequence length="563" mass="64163">MSTNINIMDMFQKGDVLKTCAPMVRYSKLAFRSLVRKYDCDLCFTPMIVASDFLRSVKARDSEFTTNTADRPLIVQFAASEAQTLADAACVVAPFSDGVDLNCGCPQRWAMSEGYGACLINKPELVRDMVRHVRNQVGNPNYTSSIKIRIHQDLRRTVDMCQKAEAAGVSWITVHGRTVDERHQAVHFDAIKTIKDSLSVPVIANGDIKSLGDVETTQQLTGVDGVMAARGLLSNPAMFAGYSETPLECVWDWVDLATDQGTPFTCFHQHLIYMLEKISSQPERKVFNSLHSTAAIIDYLHNTYGSPDTQIQISNTFPWSLFEASLLEMSLQWTTVAGFLYVEMTILFLFCIPFISATRWQRIFQLSIWKRMAKFWNKAFIAMIIILIVFFFDAMREVRKYSSAHHTITTDVHHNTFDNLHMKLFRAQRNLYISGFSLFLWLLMRRVITLINQLATEMGQTAALQTQAETDNLAAKKYMEENELLKQTLMDSKGEKGTAEGNELLRKEMEKLKEVQKASEEALKNSQSQLDTMKTQYNGLTREYDRLLKEHQTLQEMGDKKDD</sequence>
<dbReference type="InterPro" id="IPR041672">
    <property type="entry name" value="Bap31/Bap29_C"/>
</dbReference>
<evidence type="ECO:0000256" key="12">
    <source>
        <dbReference type="ARBA" id="ARBA00022927"/>
    </source>
</evidence>
<organism evidence="30 31">
    <name type="scientific">Umbra pygmaea</name>
    <name type="common">Eastern mudminnow</name>
    <dbReference type="NCBI Taxonomy" id="75934"/>
    <lineage>
        <taxon>Eukaryota</taxon>
        <taxon>Metazoa</taxon>
        <taxon>Chordata</taxon>
        <taxon>Craniata</taxon>
        <taxon>Vertebrata</taxon>
        <taxon>Euteleostomi</taxon>
        <taxon>Actinopterygii</taxon>
        <taxon>Neopterygii</taxon>
        <taxon>Teleostei</taxon>
        <taxon>Protacanthopterygii</taxon>
        <taxon>Esociformes</taxon>
        <taxon>Umbridae</taxon>
        <taxon>Umbra</taxon>
    </lineage>
</organism>
<evidence type="ECO:0000256" key="3">
    <source>
        <dbReference type="ARBA" id="ARBA00004477"/>
    </source>
</evidence>
<feature type="transmembrane region" description="Helical" evidence="26">
    <location>
        <begin position="375"/>
        <end position="392"/>
    </location>
</feature>
<dbReference type="FunFam" id="1.20.5.110:FF:000011">
    <property type="entry name" value="B-cell receptor-associated protein 29"/>
    <property type="match status" value="1"/>
</dbReference>
<evidence type="ECO:0000256" key="17">
    <source>
        <dbReference type="ARBA" id="ARBA00050434"/>
    </source>
</evidence>
<dbReference type="EC" id="1.3.1.90" evidence="22"/>
<dbReference type="Gene3D" id="1.20.5.110">
    <property type="match status" value="1"/>
</dbReference>
<dbReference type="PANTHER" id="PTHR11082:SF31">
    <property type="entry name" value="TRNA-DIHYDROURIDINE(20A_20B) SYNTHASE [NAD(P)+]-LIKE"/>
    <property type="match status" value="1"/>
</dbReference>
<evidence type="ECO:0000256" key="21">
    <source>
        <dbReference type="ARBA" id="ARBA00060741"/>
    </source>
</evidence>
<keyword evidence="13 26" id="KW-1133">Transmembrane helix</keyword>
<dbReference type="Gene3D" id="3.20.20.70">
    <property type="entry name" value="Aldolase class I"/>
    <property type="match status" value="1"/>
</dbReference>
<dbReference type="PROSITE" id="PS01136">
    <property type="entry name" value="UPF0034"/>
    <property type="match status" value="1"/>
</dbReference>
<evidence type="ECO:0000256" key="20">
    <source>
        <dbReference type="ARBA" id="ARBA00052996"/>
    </source>
</evidence>
<evidence type="ECO:0000313" key="30">
    <source>
        <dbReference type="EMBL" id="KAL0962659.1"/>
    </source>
</evidence>
<evidence type="ECO:0000259" key="28">
    <source>
        <dbReference type="Pfam" id="PF05529"/>
    </source>
</evidence>
<evidence type="ECO:0000259" key="29">
    <source>
        <dbReference type="Pfam" id="PF18035"/>
    </source>
</evidence>
<evidence type="ECO:0000256" key="14">
    <source>
        <dbReference type="ARBA" id="ARBA00023002"/>
    </source>
</evidence>
<dbReference type="GO" id="GO:0006915">
    <property type="term" value="P:apoptotic process"/>
    <property type="evidence" value="ECO:0007669"/>
    <property type="project" value="UniProtKB-KW"/>
</dbReference>
<evidence type="ECO:0000256" key="8">
    <source>
        <dbReference type="ARBA" id="ARBA00022692"/>
    </source>
</evidence>
<keyword evidence="6" id="KW-0285">Flavoprotein</keyword>
<evidence type="ECO:0000256" key="19">
    <source>
        <dbReference type="ARBA" id="ARBA00051932"/>
    </source>
</evidence>
<evidence type="ECO:0000256" key="13">
    <source>
        <dbReference type="ARBA" id="ARBA00022989"/>
    </source>
</evidence>
<evidence type="ECO:0000256" key="24">
    <source>
        <dbReference type="ARBA" id="ARBA00075658"/>
    </source>
</evidence>
<dbReference type="Pfam" id="PF05529">
    <property type="entry name" value="Bap31"/>
    <property type="match status" value="1"/>
</dbReference>
<comment type="catalytic activity">
    <reaction evidence="18">
        <text>5,6-dihydrouridine(20a) in tRNA + NAD(+) = uridine(20a) in tRNA + NADH + H(+)</text>
        <dbReference type="Rhea" id="RHEA:53348"/>
        <dbReference type="Rhea" id="RHEA-COMP:13535"/>
        <dbReference type="Rhea" id="RHEA-COMP:13536"/>
        <dbReference type="ChEBI" id="CHEBI:15378"/>
        <dbReference type="ChEBI" id="CHEBI:57540"/>
        <dbReference type="ChEBI" id="CHEBI:57945"/>
        <dbReference type="ChEBI" id="CHEBI:65315"/>
        <dbReference type="ChEBI" id="CHEBI:74443"/>
        <dbReference type="EC" id="1.3.1.90"/>
    </reaction>
    <physiologicalReaction direction="right-to-left" evidence="18">
        <dbReference type="Rhea" id="RHEA:53350"/>
    </physiologicalReaction>
</comment>
<comment type="function">
    <text evidence="2">Catalyzes the synthesis of dihydrouridine, a modified base found in the D-loop of most tRNAs.</text>
</comment>
<dbReference type="Pfam" id="PF01207">
    <property type="entry name" value="Dus"/>
    <property type="match status" value="1"/>
</dbReference>
<keyword evidence="10" id="KW-0053">Apoptosis</keyword>
<dbReference type="InterPro" id="IPR013785">
    <property type="entry name" value="Aldolase_TIM"/>
</dbReference>
<keyword evidence="8 26" id="KW-0812">Transmembrane</keyword>
<evidence type="ECO:0000259" key="27">
    <source>
        <dbReference type="Pfam" id="PF01207"/>
    </source>
</evidence>
<dbReference type="GO" id="GO:0015031">
    <property type="term" value="P:protein transport"/>
    <property type="evidence" value="ECO:0007669"/>
    <property type="project" value="UniProtKB-KW"/>
</dbReference>
<comment type="subcellular location">
    <subcellularLocation>
        <location evidence="3">Endoplasmic reticulum membrane</location>
        <topology evidence="3">Multi-pass membrane protein</topology>
    </subcellularLocation>
</comment>
<dbReference type="PANTHER" id="PTHR11082">
    <property type="entry name" value="TRNA-DIHYDROURIDINE SYNTHASE"/>
    <property type="match status" value="1"/>
</dbReference>
<comment type="similarity">
    <text evidence="21">Belongs to the Dus family. Dus4 subfamily.</text>
</comment>
<evidence type="ECO:0000256" key="22">
    <source>
        <dbReference type="ARBA" id="ARBA00066483"/>
    </source>
</evidence>
<dbReference type="GO" id="GO:0005789">
    <property type="term" value="C:endoplasmic reticulum membrane"/>
    <property type="evidence" value="ECO:0007669"/>
    <property type="project" value="UniProtKB-SubCell"/>
</dbReference>
<keyword evidence="16 26" id="KW-0472">Membrane</keyword>
<evidence type="ECO:0000256" key="15">
    <source>
        <dbReference type="ARBA" id="ARBA00023054"/>
    </source>
</evidence>
<evidence type="ECO:0000256" key="9">
    <source>
        <dbReference type="ARBA" id="ARBA00022694"/>
    </source>
</evidence>
<dbReference type="InterPro" id="IPR035587">
    <property type="entry name" value="DUS-like_FMN-bd"/>
</dbReference>
<evidence type="ECO:0000256" key="4">
    <source>
        <dbReference type="ARBA" id="ARBA00007956"/>
    </source>
</evidence>
<dbReference type="GO" id="GO:0102266">
    <property type="term" value="F:tRNA-dihydrouridine20a synthase activity"/>
    <property type="evidence" value="ECO:0007669"/>
    <property type="project" value="UniProtKB-EC"/>
</dbReference>
<feature type="transmembrane region" description="Helical" evidence="26">
    <location>
        <begin position="333"/>
        <end position="355"/>
    </location>
</feature>
<dbReference type="InterPro" id="IPR018517">
    <property type="entry name" value="tRNA_hU_synthase_CS"/>
</dbReference>
<dbReference type="SUPFAM" id="SSF51395">
    <property type="entry name" value="FMN-linked oxidoreductases"/>
    <property type="match status" value="1"/>
</dbReference>
<keyword evidence="5" id="KW-0813">Transport</keyword>
<dbReference type="InterPro" id="IPR040463">
    <property type="entry name" value="BAP29/BAP31_N"/>
</dbReference>
<keyword evidence="31" id="KW-1185">Reference proteome</keyword>
<evidence type="ECO:0000256" key="2">
    <source>
        <dbReference type="ARBA" id="ARBA00002468"/>
    </source>
</evidence>
<dbReference type="EMBL" id="JAGEUA010000011">
    <property type="protein sequence ID" value="KAL0962659.1"/>
    <property type="molecule type" value="Genomic_DNA"/>
</dbReference>
<evidence type="ECO:0000313" key="31">
    <source>
        <dbReference type="Proteomes" id="UP001557470"/>
    </source>
</evidence>
<comment type="catalytic activity">
    <reaction evidence="20">
        <text>5,6-dihydrouridine(20a) in tRNA + NADP(+) = uridine(20a) in tRNA + NADPH + H(+)</text>
        <dbReference type="Rhea" id="RHEA:53344"/>
        <dbReference type="Rhea" id="RHEA-COMP:13535"/>
        <dbReference type="Rhea" id="RHEA-COMP:13536"/>
        <dbReference type="ChEBI" id="CHEBI:15378"/>
        <dbReference type="ChEBI" id="CHEBI:57783"/>
        <dbReference type="ChEBI" id="CHEBI:58349"/>
        <dbReference type="ChEBI" id="CHEBI:65315"/>
        <dbReference type="ChEBI" id="CHEBI:74443"/>
        <dbReference type="EC" id="1.3.1.90"/>
    </reaction>
    <physiologicalReaction direction="right-to-left" evidence="20">
        <dbReference type="Rhea" id="RHEA:53346"/>
    </physiologicalReaction>
</comment>
<feature type="domain" description="BAP29/BAP31 transmembrane" evidence="28">
    <location>
        <begin position="329"/>
        <end position="462"/>
    </location>
</feature>
<comment type="catalytic activity">
    <reaction evidence="19">
        <text>5,6-dihydrouridine(20b) in tRNA + NAD(+) = uridine(20b) in tRNA + NADH + H(+)</text>
        <dbReference type="Rhea" id="RHEA:53352"/>
        <dbReference type="Rhea" id="RHEA-COMP:13537"/>
        <dbReference type="Rhea" id="RHEA-COMP:13538"/>
        <dbReference type="ChEBI" id="CHEBI:15378"/>
        <dbReference type="ChEBI" id="CHEBI:57540"/>
        <dbReference type="ChEBI" id="CHEBI:57945"/>
        <dbReference type="ChEBI" id="CHEBI:65315"/>
        <dbReference type="ChEBI" id="CHEBI:74443"/>
        <dbReference type="EC" id="1.3.1.90"/>
    </reaction>
    <physiologicalReaction direction="right-to-left" evidence="19">
        <dbReference type="Rhea" id="RHEA:53354"/>
    </physiologicalReaction>
</comment>
<evidence type="ECO:0000256" key="18">
    <source>
        <dbReference type="ARBA" id="ARBA00051779"/>
    </source>
</evidence>
<feature type="domain" description="Bap31/Bap29 cytoplasmic coiled-coil" evidence="29">
    <location>
        <begin position="507"/>
        <end position="563"/>
    </location>
</feature>
<evidence type="ECO:0000256" key="1">
    <source>
        <dbReference type="ARBA" id="ARBA00001917"/>
    </source>
</evidence>
<dbReference type="AlphaFoldDB" id="A0ABD0VXA7"/>
<feature type="coiled-coil region" evidence="25">
    <location>
        <begin position="475"/>
        <end position="557"/>
    </location>
</feature>
<dbReference type="CDD" id="cd02801">
    <property type="entry name" value="DUS_like_FMN"/>
    <property type="match status" value="1"/>
</dbReference>
<reference evidence="30 31" key="1">
    <citation type="submission" date="2024-06" db="EMBL/GenBank/DDBJ databases">
        <authorList>
            <person name="Pan Q."/>
            <person name="Wen M."/>
            <person name="Jouanno E."/>
            <person name="Zahm M."/>
            <person name="Klopp C."/>
            <person name="Cabau C."/>
            <person name="Louis A."/>
            <person name="Berthelot C."/>
            <person name="Parey E."/>
            <person name="Roest Crollius H."/>
            <person name="Montfort J."/>
            <person name="Robinson-Rechavi M."/>
            <person name="Bouchez O."/>
            <person name="Lampietro C."/>
            <person name="Lopez Roques C."/>
            <person name="Donnadieu C."/>
            <person name="Postlethwait J."/>
            <person name="Bobe J."/>
            <person name="Verreycken H."/>
            <person name="Guiguen Y."/>
        </authorList>
    </citation>
    <scope>NUCLEOTIDE SEQUENCE [LARGE SCALE GENOMIC DNA]</scope>
    <source>
        <strain evidence="30">Up_M1</strain>
        <tissue evidence="30">Testis</tissue>
    </source>
</reference>
<keyword evidence="7" id="KW-0288">FMN</keyword>
<keyword evidence="11" id="KW-0256">Endoplasmic reticulum</keyword>
<keyword evidence="15 25" id="KW-0175">Coiled coil</keyword>
<accession>A0ABD0VXA7</accession>
<evidence type="ECO:0000256" key="23">
    <source>
        <dbReference type="ARBA" id="ARBA00073608"/>
    </source>
</evidence>
<keyword evidence="14" id="KW-0560">Oxidoreductase</keyword>
<keyword evidence="9" id="KW-0819">tRNA processing</keyword>
<evidence type="ECO:0000256" key="7">
    <source>
        <dbReference type="ARBA" id="ARBA00022643"/>
    </source>
</evidence>
<keyword evidence="12" id="KW-0653">Protein transport</keyword>